<proteinExistence type="predicted"/>
<sequence>MFKKKYQRHKRSYGEAGVSLASDAEALLEEGDRTVPGPPHHALSLSKEERKRKWWRWCNIRAACRSDRSMKYVLVFMSIFSLTSMLLSFKVVGTLHGQVKNSPLRMEEGQCKPVPAERLDGLAYICNGKGCQIDLLCFSMSLMRLQSKYEGRIYVVTDRDDLFEGKACGNNAPEYEAIPFQNSSSTTRMHMKLTRAKLFDMIPDRNAKSLIYIDADILPVGCLHDFLAAEDPSSIGLFLDSWCPDCNTYLTALMYMKKTDKTSACLSEWSKEALREGGTAYHKDQDALDTVLTWKHSSCRAAIQTMSNAYIETFDDKMILPLFGVITGNAPVFQHFTHGIRSLPIWRRIERQIHAQLVGKISYLKELELSKRKGSGDDG</sequence>
<evidence type="ECO:0000313" key="2">
    <source>
        <dbReference type="EMBL" id="WZN63118.1"/>
    </source>
</evidence>
<name>A0AAX4PB47_9CHLO</name>
<dbReference type="InterPro" id="IPR029044">
    <property type="entry name" value="Nucleotide-diphossugar_trans"/>
</dbReference>
<reference evidence="2 3" key="1">
    <citation type="submission" date="2024-03" db="EMBL/GenBank/DDBJ databases">
        <title>Complete genome sequence of the green alga Chloropicon roscoffensis RCC1871.</title>
        <authorList>
            <person name="Lemieux C."/>
            <person name="Pombert J.-F."/>
            <person name="Otis C."/>
            <person name="Turmel M."/>
        </authorList>
    </citation>
    <scope>NUCLEOTIDE SEQUENCE [LARGE SCALE GENOMIC DNA]</scope>
    <source>
        <strain evidence="2 3">RCC1871</strain>
    </source>
</reference>
<feature type="transmembrane region" description="Helical" evidence="1">
    <location>
        <begin position="72"/>
        <end position="92"/>
    </location>
</feature>
<keyword evidence="3" id="KW-1185">Reference proteome</keyword>
<gene>
    <name evidence="2" type="ORF">HKI87_07g46630</name>
</gene>
<dbReference type="SUPFAM" id="SSF53448">
    <property type="entry name" value="Nucleotide-diphospho-sugar transferases"/>
    <property type="match status" value="1"/>
</dbReference>
<dbReference type="Proteomes" id="UP001472866">
    <property type="component" value="Chromosome 07"/>
</dbReference>
<evidence type="ECO:0008006" key="4">
    <source>
        <dbReference type="Google" id="ProtNLM"/>
    </source>
</evidence>
<keyword evidence="1" id="KW-0472">Membrane</keyword>
<evidence type="ECO:0000256" key="1">
    <source>
        <dbReference type="SAM" id="Phobius"/>
    </source>
</evidence>
<dbReference type="AlphaFoldDB" id="A0AAX4PB47"/>
<accession>A0AAX4PB47</accession>
<keyword evidence="1" id="KW-0812">Transmembrane</keyword>
<dbReference type="Gene3D" id="3.90.550.10">
    <property type="entry name" value="Spore Coat Polysaccharide Biosynthesis Protein SpsA, Chain A"/>
    <property type="match status" value="1"/>
</dbReference>
<dbReference type="EMBL" id="CP151507">
    <property type="protein sequence ID" value="WZN63118.1"/>
    <property type="molecule type" value="Genomic_DNA"/>
</dbReference>
<keyword evidence="1" id="KW-1133">Transmembrane helix</keyword>
<protein>
    <recommendedName>
        <fullName evidence="4">Nucleotide-diphospho-sugar transferase domain-containing protein</fullName>
    </recommendedName>
</protein>
<organism evidence="2 3">
    <name type="scientific">Chloropicon roscoffensis</name>
    <dbReference type="NCBI Taxonomy" id="1461544"/>
    <lineage>
        <taxon>Eukaryota</taxon>
        <taxon>Viridiplantae</taxon>
        <taxon>Chlorophyta</taxon>
        <taxon>Chloropicophyceae</taxon>
        <taxon>Chloropicales</taxon>
        <taxon>Chloropicaceae</taxon>
        <taxon>Chloropicon</taxon>
    </lineage>
</organism>
<evidence type="ECO:0000313" key="3">
    <source>
        <dbReference type="Proteomes" id="UP001472866"/>
    </source>
</evidence>